<dbReference type="EMBL" id="GBRH01183546">
    <property type="protein sequence ID" value="JAE14350.1"/>
    <property type="molecule type" value="Transcribed_RNA"/>
</dbReference>
<accession>A0A0A9FNG0</accession>
<reference evidence="1" key="2">
    <citation type="journal article" date="2015" name="Data Brief">
        <title>Shoot transcriptome of the giant reed, Arundo donax.</title>
        <authorList>
            <person name="Barrero R.A."/>
            <person name="Guerrero F.D."/>
            <person name="Moolhuijzen P."/>
            <person name="Goolsby J.A."/>
            <person name="Tidwell J."/>
            <person name="Bellgard S.E."/>
            <person name="Bellgard M.I."/>
        </authorList>
    </citation>
    <scope>NUCLEOTIDE SEQUENCE</scope>
    <source>
        <tissue evidence="1">Shoot tissue taken approximately 20 cm above the soil surface</tissue>
    </source>
</reference>
<name>A0A0A9FNG0_ARUDO</name>
<reference evidence="1" key="1">
    <citation type="submission" date="2014-09" db="EMBL/GenBank/DDBJ databases">
        <authorList>
            <person name="Magalhaes I.L.F."/>
            <person name="Oliveira U."/>
            <person name="Santos F.R."/>
            <person name="Vidigal T.H.D.A."/>
            <person name="Brescovit A.D."/>
            <person name="Santos A.J."/>
        </authorList>
    </citation>
    <scope>NUCLEOTIDE SEQUENCE</scope>
    <source>
        <tissue evidence="1">Shoot tissue taken approximately 20 cm above the soil surface</tissue>
    </source>
</reference>
<evidence type="ECO:0000313" key="1">
    <source>
        <dbReference type="EMBL" id="JAE14350.1"/>
    </source>
</evidence>
<proteinExistence type="predicted"/>
<sequence>MQAFRVANTEIGILTLWLEIFHLVDNIF</sequence>
<protein>
    <submittedName>
        <fullName evidence="1">Uncharacterized protein</fullName>
    </submittedName>
</protein>
<organism evidence="1">
    <name type="scientific">Arundo donax</name>
    <name type="common">Giant reed</name>
    <name type="synonym">Donax arundinaceus</name>
    <dbReference type="NCBI Taxonomy" id="35708"/>
    <lineage>
        <taxon>Eukaryota</taxon>
        <taxon>Viridiplantae</taxon>
        <taxon>Streptophyta</taxon>
        <taxon>Embryophyta</taxon>
        <taxon>Tracheophyta</taxon>
        <taxon>Spermatophyta</taxon>
        <taxon>Magnoliopsida</taxon>
        <taxon>Liliopsida</taxon>
        <taxon>Poales</taxon>
        <taxon>Poaceae</taxon>
        <taxon>PACMAD clade</taxon>
        <taxon>Arundinoideae</taxon>
        <taxon>Arundineae</taxon>
        <taxon>Arundo</taxon>
    </lineage>
</organism>
<dbReference type="AlphaFoldDB" id="A0A0A9FNG0"/>